<keyword evidence="3" id="KW-0520">NAD</keyword>
<dbReference type="OrthoDB" id="3802174at2"/>
<dbReference type="Gene3D" id="3.40.309.10">
    <property type="entry name" value="Aldehyde Dehydrogenase, Chain A, domain 2"/>
    <property type="match status" value="1"/>
</dbReference>
<evidence type="ECO:0000256" key="2">
    <source>
        <dbReference type="ARBA" id="ARBA00023002"/>
    </source>
</evidence>
<keyword evidence="8" id="KW-1185">Reference proteome</keyword>
<dbReference type="InterPro" id="IPR015590">
    <property type="entry name" value="Aldehyde_DH_dom"/>
</dbReference>
<name>A0A3E0GV85_9PSEU</name>
<dbReference type="FunFam" id="3.40.605.10:FF:000007">
    <property type="entry name" value="NAD/NADP-dependent betaine aldehyde dehydrogenase"/>
    <property type="match status" value="1"/>
</dbReference>
<gene>
    <name evidence="7" type="ORF">BCF44_13278</name>
</gene>
<evidence type="ECO:0000256" key="1">
    <source>
        <dbReference type="ARBA" id="ARBA00009986"/>
    </source>
</evidence>
<proteinExistence type="inferred from homology"/>
<dbReference type="Pfam" id="PF00171">
    <property type="entry name" value="Aldedh"/>
    <property type="match status" value="1"/>
</dbReference>
<evidence type="ECO:0000259" key="6">
    <source>
        <dbReference type="Pfam" id="PF00171"/>
    </source>
</evidence>
<protein>
    <submittedName>
        <fullName evidence="7">Benzaldehyde dehydrogenase (NAD)</fullName>
    </submittedName>
</protein>
<dbReference type="InterPro" id="IPR029510">
    <property type="entry name" value="Ald_DH_CS_GLU"/>
</dbReference>
<feature type="domain" description="Aldehyde dehydrogenase" evidence="6">
    <location>
        <begin position="17"/>
        <end position="467"/>
    </location>
</feature>
<comment type="similarity">
    <text evidence="1 5">Belongs to the aldehyde dehydrogenase family.</text>
</comment>
<keyword evidence="2 5" id="KW-0560">Oxidoreductase</keyword>
<dbReference type="PANTHER" id="PTHR42986">
    <property type="entry name" value="BENZALDEHYDE DEHYDROGENASE YFMT"/>
    <property type="match status" value="1"/>
</dbReference>
<dbReference type="EMBL" id="QUNO01000032">
    <property type="protein sequence ID" value="REH26507.1"/>
    <property type="molecule type" value="Genomic_DNA"/>
</dbReference>
<accession>A0A3E0GV85</accession>
<dbReference type="Proteomes" id="UP000256269">
    <property type="component" value="Unassembled WGS sequence"/>
</dbReference>
<dbReference type="Gene3D" id="3.40.605.10">
    <property type="entry name" value="Aldehyde Dehydrogenase, Chain A, domain 1"/>
    <property type="match status" value="1"/>
</dbReference>
<evidence type="ECO:0000313" key="7">
    <source>
        <dbReference type="EMBL" id="REH26507.1"/>
    </source>
</evidence>
<comment type="caution">
    <text evidence="7">The sequence shown here is derived from an EMBL/GenBank/DDBJ whole genome shotgun (WGS) entry which is preliminary data.</text>
</comment>
<dbReference type="GO" id="GO:0016620">
    <property type="term" value="F:oxidoreductase activity, acting on the aldehyde or oxo group of donors, NAD or NADP as acceptor"/>
    <property type="evidence" value="ECO:0007669"/>
    <property type="project" value="InterPro"/>
</dbReference>
<dbReference type="AlphaFoldDB" id="A0A3E0GV85"/>
<dbReference type="RefSeq" id="WP_116181929.1">
    <property type="nucleotide sequence ID" value="NZ_CP144375.1"/>
</dbReference>
<feature type="active site" evidence="4">
    <location>
        <position position="245"/>
    </location>
</feature>
<sequence length="478" mass="50112">MADPLVPDKTVFADLSGDQVDIVEPATGAVLGSSRLATPDDVTAAVSRAVAAQPKWADTAPSERAEILLRAAQLIHDREDGFVRWGIRECGGIAGKTAHEVHSSRGELIAAAALATEPYGQLLPAAGRMSYGRRIPFGAVGVITPWNFPLVLAMRAVAPALALGNAVLLKPDHQTPVYGGALIARLFQEAGLPAGVLEVLPGTADAGHALVADPRVPMISFTGSTRAGKIVAATAAEHVKKVSLELGGNNATIVLADADPEAASSVGAWGSFLHQGQICLTTGRHLVHRKIADEYLDRLAARAERLKVGDPADADTQIGPIINATQLANVDRIVRASAEAGATIRTGGTHENLFYAPTVLGGVTPEMPAFTDEIFGPVAPITVFDTDDEAVELANATAYGLTASVITAEPFRGWKLAERLRAGMVHVNDSTINDDPTVPFGGVGASGNGGRYGGQANWEEFTQWQWVTVRDTPPAYPF</sequence>
<dbReference type="PANTHER" id="PTHR42986:SF1">
    <property type="entry name" value="BENZALDEHYDE DEHYDROGENASE YFMT"/>
    <property type="match status" value="1"/>
</dbReference>
<evidence type="ECO:0000256" key="3">
    <source>
        <dbReference type="ARBA" id="ARBA00023027"/>
    </source>
</evidence>
<evidence type="ECO:0000313" key="8">
    <source>
        <dbReference type="Proteomes" id="UP000256269"/>
    </source>
</evidence>
<dbReference type="SUPFAM" id="SSF53720">
    <property type="entry name" value="ALDH-like"/>
    <property type="match status" value="1"/>
</dbReference>
<organism evidence="7 8">
    <name type="scientific">Kutzneria buriramensis</name>
    <dbReference type="NCBI Taxonomy" id="1045776"/>
    <lineage>
        <taxon>Bacteria</taxon>
        <taxon>Bacillati</taxon>
        <taxon>Actinomycetota</taxon>
        <taxon>Actinomycetes</taxon>
        <taxon>Pseudonocardiales</taxon>
        <taxon>Pseudonocardiaceae</taxon>
        <taxon>Kutzneria</taxon>
    </lineage>
</organism>
<dbReference type="CDD" id="cd07152">
    <property type="entry name" value="ALDH_BenzADH"/>
    <property type="match status" value="1"/>
</dbReference>
<dbReference type="PROSITE" id="PS00687">
    <property type="entry name" value="ALDEHYDE_DEHYDR_GLU"/>
    <property type="match status" value="1"/>
</dbReference>
<dbReference type="InterPro" id="IPR016161">
    <property type="entry name" value="Ald_DH/histidinol_DH"/>
</dbReference>
<evidence type="ECO:0000256" key="5">
    <source>
        <dbReference type="RuleBase" id="RU003345"/>
    </source>
</evidence>
<reference evidence="7 8" key="1">
    <citation type="submission" date="2018-08" db="EMBL/GenBank/DDBJ databases">
        <title>Genomic Encyclopedia of Archaeal and Bacterial Type Strains, Phase II (KMG-II): from individual species to whole genera.</title>
        <authorList>
            <person name="Goeker M."/>
        </authorList>
    </citation>
    <scope>NUCLEOTIDE SEQUENCE [LARGE SCALE GENOMIC DNA]</scope>
    <source>
        <strain evidence="7 8">DSM 45791</strain>
    </source>
</reference>
<dbReference type="InterPro" id="IPR016163">
    <property type="entry name" value="Ald_DH_C"/>
</dbReference>
<dbReference type="InterPro" id="IPR016162">
    <property type="entry name" value="Ald_DH_N"/>
</dbReference>
<evidence type="ECO:0000256" key="4">
    <source>
        <dbReference type="PROSITE-ProRule" id="PRU10007"/>
    </source>
</evidence>